<keyword evidence="1" id="KW-0862">Zinc</keyword>
<feature type="domain" description="RING-type" evidence="2">
    <location>
        <begin position="230"/>
        <end position="284"/>
    </location>
</feature>
<sequence length="304" mass="34659">MCFKHSVIAACGHFYYLITRCRGNPPTRARETIQLYSSKIQPHAFCNVDMDFIAHPANCYHCTFNPSSYCHPNHLVAQLPPEPALTDALSLAAPIVARAESMIGDLKTALMNPELGLASAARGRTYSAYGLDREDFESLTEIYKAIDISLRHYLTIRWKRNPWAKYLSLPEGRYRITGETFSEEMVREQWTLLGKLLIINLVIRKEDPRHRLLRQAFTNVPRHQHKGEECVVCQVAFGATSTNDDGEEIPAEKAIQLPCRHILGSRCAFLWMVEEESKTCPMCRKNCAKYWLPKKVEDVGKKDS</sequence>
<dbReference type="InterPro" id="IPR001841">
    <property type="entry name" value="Znf_RING"/>
</dbReference>
<evidence type="ECO:0000259" key="2">
    <source>
        <dbReference type="PROSITE" id="PS50089"/>
    </source>
</evidence>
<gene>
    <name evidence="3" type="ORF">BJ875DRAFT_511130</name>
</gene>
<accession>A0A9P7YRX5</accession>
<keyword evidence="1" id="KW-0863">Zinc-finger</keyword>
<keyword evidence="4" id="KW-1185">Reference proteome</keyword>
<name>A0A9P7YRX5_9HELO</name>
<dbReference type="AlphaFoldDB" id="A0A9P7YRX5"/>
<protein>
    <recommendedName>
        <fullName evidence="2">RING-type domain-containing protein</fullName>
    </recommendedName>
</protein>
<evidence type="ECO:0000313" key="3">
    <source>
        <dbReference type="EMBL" id="KAG9238611.1"/>
    </source>
</evidence>
<dbReference type="Proteomes" id="UP000824998">
    <property type="component" value="Unassembled WGS sequence"/>
</dbReference>
<dbReference type="OrthoDB" id="5401893at2759"/>
<dbReference type="Gene3D" id="3.30.40.10">
    <property type="entry name" value="Zinc/RING finger domain, C3HC4 (zinc finger)"/>
    <property type="match status" value="1"/>
</dbReference>
<evidence type="ECO:0000256" key="1">
    <source>
        <dbReference type="PROSITE-ProRule" id="PRU00175"/>
    </source>
</evidence>
<reference evidence="3" key="1">
    <citation type="journal article" date="2021" name="IMA Fungus">
        <title>Genomic characterization of three marine fungi, including Emericellopsis atlantica sp. nov. with signatures of a generalist lifestyle and marine biomass degradation.</title>
        <authorList>
            <person name="Hagestad O.C."/>
            <person name="Hou L."/>
            <person name="Andersen J.H."/>
            <person name="Hansen E.H."/>
            <person name="Altermark B."/>
            <person name="Li C."/>
            <person name="Kuhnert E."/>
            <person name="Cox R.J."/>
            <person name="Crous P.W."/>
            <person name="Spatafora J.W."/>
            <person name="Lail K."/>
            <person name="Amirebrahimi M."/>
            <person name="Lipzen A."/>
            <person name="Pangilinan J."/>
            <person name="Andreopoulos W."/>
            <person name="Hayes R.D."/>
            <person name="Ng V."/>
            <person name="Grigoriev I.V."/>
            <person name="Jackson S.A."/>
            <person name="Sutton T.D.S."/>
            <person name="Dobson A.D.W."/>
            <person name="Rama T."/>
        </authorList>
    </citation>
    <scope>NUCLEOTIDE SEQUENCE</scope>
    <source>
        <strain evidence="3">TRa018bII</strain>
    </source>
</reference>
<proteinExistence type="predicted"/>
<organism evidence="3 4">
    <name type="scientific">Amylocarpus encephaloides</name>
    <dbReference type="NCBI Taxonomy" id="45428"/>
    <lineage>
        <taxon>Eukaryota</taxon>
        <taxon>Fungi</taxon>
        <taxon>Dikarya</taxon>
        <taxon>Ascomycota</taxon>
        <taxon>Pezizomycotina</taxon>
        <taxon>Leotiomycetes</taxon>
        <taxon>Helotiales</taxon>
        <taxon>Helotiales incertae sedis</taxon>
        <taxon>Amylocarpus</taxon>
    </lineage>
</organism>
<comment type="caution">
    <text evidence="3">The sequence shown here is derived from an EMBL/GenBank/DDBJ whole genome shotgun (WGS) entry which is preliminary data.</text>
</comment>
<dbReference type="PROSITE" id="PS50089">
    <property type="entry name" value="ZF_RING_2"/>
    <property type="match status" value="1"/>
</dbReference>
<dbReference type="EMBL" id="MU251368">
    <property type="protein sequence ID" value="KAG9238611.1"/>
    <property type="molecule type" value="Genomic_DNA"/>
</dbReference>
<dbReference type="GO" id="GO:0008270">
    <property type="term" value="F:zinc ion binding"/>
    <property type="evidence" value="ECO:0007669"/>
    <property type="project" value="UniProtKB-KW"/>
</dbReference>
<evidence type="ECO:0000313" key="4">
    <source>
        <dbReference type="Proteomes" id="UP000824998"/>
    </source>
</evidence>
<dbReference type="InterPro" id="IPR013083">
    <property type="entry name" value="Znf_RING/FYVE/PHD"/>
</dbReference>
<keyword evidence="1" id="KW-0479">Metal-binding</keyword>
<dbReference type="SUPFAM" id="SSF57850">
    <property type="entry name" value="RING/U-box"/>
    <property type="match status" value="1"/>
</dbReference>